<dbReference type="Gene3D" id="1.10.287.520">
    <property type="entry name" value="Helix hairpin bin"/>
    <property type="match status" value="1"/>
</dbReference>
<protein>
    <submittedName>
        <fullName evidence="1">Uncharacterized protein DUF1460</fullName>
    </submittedName>
</protein>
<sequence>MCSETVNTDRIHFSPADGNTIVVVQPYDMNQYDLAIAQCLKMLAQQQKDALHEAAKFFLGSSYFLEPLGEGKDAKYSQEPLYRTDKFDCVSYVNTVLALIHAKNIVQFRKNILAIRYSKSEIGYTNRTDWFTDLEWIPNTQQLSWIKDVTEKIVDMAGQPIRLIAETAIDKPNWYKVRPLKAMHLLAPLPDPSKANVLLTQLQSNSGRFQARSSQLSYLPLNKLFNADGNANTYYFNQIPPGSVIAIVRPNWDIRNHFPGFPAGYGTNLNVSHLGFAIRTGQDLMFYNASSIHGRVEAEPLTQYLQKYIHSPTIKGIHIEQIIY</sequence>
<organism evidence="1 2">
    <name type="scientific">Aquicella lusitana</name>
    <dbReference type="NCBI Taxonomy" id="254246"/>
    <lineage>
        <taxon>Bacteria</taxon>
        <taxon>Pseudomonadati</taxon>
        <taxon>Pseudomonadota</taxon>
        <taxon>Gammaproteobacteria</taxon>
        <taxon>Legionellales</taxon>
        <taxon>Coxiellaceae</taxon>
        <taxon>Aquicella</taxon>
    </lineage>
</organism>
<dbReference type="Pfam" id="PF07313">
    <property type="entry name" value="AmiA-like"/>
    <property type="match status" value="1"/>
</dbReference>
<dbReference type="InterPro" id="IPR038765">
    <property type="entry name" value="Papain-like_cys_pep_sf"/>
</dbReference>
<name>A0A370G274_9COXI</name>
<proteinExistence type="predicted"/>
<evidence type="ECO:0000313" key="2">
    <source>
        <dbReference type="Proteomes" id="UP000254720"/>
    </source>
</evidence>
<reference evidence="1 2" key="1">
    <citation type="submission" date="2018-07" db="EMBL/GenBank/DDBJ databases">
        <title>Genomic Encyclopedia of Type Strains, Phase IV (KMG-IV): sequencing the most valuable type-strain genomes for metagenomic binning, comparative biology and taxonomic classification.</title>
        <authorList>
            <person name="Goeker M."/>
        </authorList>
    </citation>
    <scope>NUCLEOTIDE SEQUENCE [LARGE SCALE GENOMIC DNA]</scope>
    <source>
        <strain evidence="1 2">DSM 16500</strain>
    </source>
</reference>
<dbReference type="SUPFAM" id="SSF54001">
    <property type="entry name" value="Cysteine proteinases"/>
    <property type="match status" value="1"/>
</dbReference>
<accession>A0A370G274</accession>
<keyword evidence="2" id="KW-1185">Reference proteome</keyword>
<comment type="caution">
    <text evidence="1">The sequence shown here is derived from an EMBL/GenBank/DDBJ whole genome shotgun (WGS) entry which is preliminary data.</text>
</comment>
<evidence type="ECO:0000313" key="1">
    <source>
        <dbReference type="EMBL" id="RDI37971.1"/>
    </source>
</evidence>
<gene>
    <name evidence="1" type="ORF">C8D86_13610</name>
</gene>
<dbReference type="EMBL" id="QQAX01000036">
    <property type="protein sequence ID" value="RDI37971.1"/>
    <property type="molecule type" value="Genomic_DNA"/>
</dbReference>
<dbReference type="Gene3D" id="1.10.3670.10">
    <property type="entry name" value="Putative xylanase like domain"/>
    <property type="match status" value="1"/>
</dbReference>
<dbReference type="AlphaFoldDB" id="A0A370G274"/>
<dbReference type="Proteomes" id="UP000254720">
    <property type="component" value="Unassembled WGS sequence"/>
</dbReference>
<dbReference type="InterPro" id="IPR010846">
    <property type="entry name" value="AmiA-like"/>
</dbReference>
<dbReference type="RefSeq" id="WP_170131890.1">
    <property type="nucleotide sequence ID" value="NZ_LR699116.1"/>
</dbReference>
<dbReference type="Gene3D" id="2.30.260.10">
    <property type="entry name" value="putative xylanase like domain"/>
    <property type="match status" value="1"/>
</dbReference>